<keyword evidence="2" id="KW-1133">Transmembrane helix</keyword>
<keyword evidence="2" id="KW-0472">Membrane</keyword>
<evidence type="ECO:0000256" key="1">
    <source>
        <dbReference type="SAM" id="MobiDB-lite"/>
    </source>
</evidence>
<evidence type="ECO:0008006" key="5">
    <source>
        <dbReference type="Google" id="ProtNLM"/>
    </source>
</evidence>
<comment type="caution">
    <text evidence="3">The sequence shown here is derived from an EMBL/GenBank/DDBJ whole genome shotgun (WGS) entry which is preliminary data.</text>
</comment>
<reference evidence="3 4" key="1">
    <citation type="submission" date="2024-09" db="EMBL/GenBank/DDBJ databases">
        <authorList>
            <person name="Sun Q."/>
            <person name="Mori K."/>
        </authorList>
    </citation>
    <scope>NUCLEOTIDE SEQUENCE [LARGE SCALE GENOMIC DNA]</scope>
    <source>
        <strain evidence="3 4">CCM 8654</strain>
    </source>
</reference>
<keyword evidence="4" id="KW-1185">Reference proteome</keyword>
<sequence>MQRERVRTPYPWTWEIPAAVTCLVLTGLVSGIQVARTLANLAYGAGLTWPAAQQAADGAAASPIPTPSPVGAAFWTSLPGIVAGNAAAGLPQPVPPGLAPPWLVWVSLALTELLILGATTWACVQCHLRWGPGRMRGMASRAEAEQLLGLRRIRRVASLVRPDLYGRSAARRRPPPRSVAGQVDQPDRGPVRTEAATGTQVHPPPSDQGDDRLTSWLGRRTREEVR</sequence>
<accession>A0ABV6DWT8</accession>
<dbReference type="Proteomes" id="UP001589698">
    <property type="component" value="Unassembled WGS sequence"/>
</dbReference>
<proteinExistence type="predicted"/>
<feature type="region of interest" description="Disordered" evidence="1">
    <location>
        <begin position="167"/>
        <end position="226"/>
    </location>
</feature>
<name>A0ABV6DWT8_9ACTN</name>
<feature type="transmembrane region" description="Helical" evidence="2">
    <location>
        <begin position="12"/>
        <end position="35"/>
    </location>
</feature>
<organism evidence="3 4">
    <name type="scientific">Nocardioides zeicaulis</name>
    <dbReference type="NCBI Taxonomy" id="1776857"/>
    <lineage>
        <taxon>Bacteria</taxon>
        <taxon>Bacillati</taxon>
        <taxon>Actinomycetota</taxon>
        <taxon>Actinomycetes</taxon>
        <taxon>Propionibacteriales</taxon>
        <taxon>Nocardioidaceae</taxon>
        <taxon>Nocardioides</taxon>
    </lineage>
</organism>
<evidence type="ECO:0000256" key="2">
    <source>
        <dbReference type="SAM" id="Phobius"/>
    </source>
</evidence>
<protein>
    <recommendedName>
        <fullName evidence="5">DUF4395 domain-containing protein</fullName>
    </recommendedName>
</protein>
<dbReference type="EMBL" id="JBHLXH010000001">
    <property type="protein sequence ID" value="MFC0221200.1"/>
    <property type="molecule type" value="Genomic_DNA"/>
</dbReference>
<evidence type="ECO:0000313" key="4">
    <source>
        <dbReference type="Proteomes" id="UP001589698"/>
    </source>
</evidence>
<gene>
    <name evidence="3" type="ORF">ACFFJG_01800</name>
</gene>
<feature type="transmembrane region" description="Helical" evidence="2">
    <location>
        <begin position="102"/>
        <end position="128"/>
    </location>
</feature>
<keyword evidence="2" id="KW-0812">Transmembrane</keyword>
<evidence type="ECO:0000313" key="3">
    <source>
        <dbReference type="EMBL" id="MFC0221200.1"/>
    </source>
</evidence>
<dbReference type="RefSeq" id="WP_378516906.1">
    <property type="nucleotide sequence ID" value="NZ_CBCSDI010000052.1"/>
</dbReference>